<name>A0A9D7SJ54_9BACT</name>
<feature type="compositionally biased region" description="Pro residues" evidence="1">
    <location>
        <begin position="108"/>
        <end position="124"/>
    </location>
</feature>
<dbReference type="GO" id="GO:0046872">
    <property type="term" value="F:metal ion binding"/>
    <property type="evidence" value="ECO:0007669"/>
    <property type="project" value="InterPro"/>
</dbReference>
<dbReference type="SUPFAM" id="SSF63411">
    <property type="entry name" value="LuxS/MPP-like metallohydrolase"/>
    <property type="match status" value="1"/>
</dbReference>
<accession>A0A9D7SJ54</accession>
<dbReference type="AlphaFoldDB" id="A0A9D7SJ54"/>
<dbReference type="Proteomes" id="UP000886657">
    <property type="component" value="Unassembled WGS sequence"/>
</dbReference>
<organism evidence="3 4">
    <name type="scientific">Candidatus Geothrix skivensis</name>
    <dbReference type="NCBI Taxonomy" id="2954439"/>
    <lineage>
        <taxon>Bacteria</taxon>
        <taxon>Pseudomonadati</taxon>
        <taxon>Acidobacteriota</taxon>
        <taxon>Holophagae</taxon>
        <taxon>Holophagales</taxon>
        <taxon>Holophagaceae</taxon>
        <taxon>Geothrix</taxon>
    </lineage>
</organism>
<dbReference type="Pfam" id="PF05193">
    <property type="entry name" value="Peptidase_M16_C"/>
    <property type="match status" value="1"/>
</dbReference>
<proteinExistence type="predicted"/>
<dbReference type="Gene3D" id="3.30.830.10">
    <property type="entry name" value="Metalloenzyme, LuxS/M16 peptidase-like"/>
    <property type="match status" value="1"/>
</dbReference>
<dbReference type="InterPro" id="IPR007863">
    <property type="entry name" value="Peptidase_M16_C"/>
</dbReference>
<evidence type="ECO:0000313" key="4">
    <source>
        <dbReference type="Proteomes" id="UP000886657"/>
    </source>
</evidence>
<comment type="caution">
    <text evidence="3">The sequence shown here is derived from an EMBL/GenBank/DDBJ whole genome shotgun (WGS) entry which is preliminary data.</text>
</comment>
<evidence type="ECO:0000256" key="1">
    <source>
        <dbReference type="SAM" id="MobiDB-lite"/>
    </source>
</evidence>
<protein>
    <submittedName>
        <fullName evidence="3">Insulinase family protein</fullName>
    </submittedName>
</protein>
<evidence type="ECO:0000259" key="2">
    <source>
        <dbReference type="Pfam" id="PF05193"/>
    </source>
</evidence>
<gene>
    <name evidence="3" type="ORF">IPP58_15100</name>
</gene>
<reference evidence="3" key="1">
    <citation type="submission" date="2020-10" db="EMBL/GenBank/DDBJ databases">
        <title>Connecting structure to function with the recovery of over 1000 high-quality activated sludge metagenome-assembled genomes encoding full-length rRNA genes using long-read sequencing.</title>
        <authorList>
            <person name="Singleton C.M."/>
            <person name="Petriglieri F."/>
            <person name="Kristensen J.M."/>
            <person name="Kirkegaard R.H."/>
            <person name="Michaelsen T.Y."/>
            <person name="Andersen M.H."/>
            <person name="Karst S.M."/>
            <person name="Dueholm M.S."/>
            <person name="Nielsen P.H."/>
            <person name="Albertsen M."/>
        </authorList>
    </citation>
    <scope>NUCLEOTIDE SEQUENCE</scope>
    <source>
        <strain evidence="3">Skiv_18-Q3-R9-52_MAXAC.067</strain>
    </source>
</reference>
<dbReference type="EMBL" id="JADKIO010000012">
    <property type="protein sequence ID" value="MBK9797783.1"/>
    <property type="molecule type" value="Genomic_DNA"/>
</dbReference>
<evidence type="ECO:0000313" key="3">
    <source>
        <dbReference type="EMBL" id="MBK9797783.1"/>
    </source>
</evidence>
<feature type="domain" description="Peptidase M16 C-terminal" evidence="2">
    <location>
        <begin position="143"/>
        <end position="195"/>
    </location>
</feature>
<sequence length="200" mass="21441">MPCWAQTGLPQDAFEFWCQTEAQRLRTLQLSRFARARPGLTAGLRAWRPGPPPCSRGAASPGHPLWPGSGRTTCPRWRPSAARTSGLCPTGSAARPPHPHRRRRPQPGGRPAPGGTPPGQPSGPPTGGRGAAEIPADLGDRQVQATLEGGRRLLTGWRIPPRSHPDHLALRMAAQLLGGGQSSRLQAMLVRQKTWPARSS</sequence>
<feature type="region of interest" description="Disordered" evidence="1">
    <location>
        <begin position="44"/>
        <end position="134"/>
    </location>
</feature>
<dbReference type="InterPro" id="IPR011249">
    <property type="entry name" value="Metalloenz_LuxS/M16"/>
</dbReference>